<dbReference type="AlphaFoldDB" id="A0AAN8ZUM5"/>
<dbReference type="EMBL" id="JAXCGZ010021258">
    <property type="protein sequence ID" value="KAK7055032.1"/>
    <property type="molecule type" value="Genomic_DNA"/>
</dbReference>
<name>A0AAN8ZUM5_HALRR</name>
<accession>A0AAN8ZUM5</accession>
<sequence length="50" mass="5536">MERREHSGVILGFEDLLRNEGLTNDSKCCCRSHGGAMAANPTAPIYRNFP</sequence>
<dbReference type="Proteomes" id="UP001381693">
    <property type="component" value="Unassembled WGS sequence"/>
</dbReference>
<reference evidence="1 2" key="1">
    <citation type="submission" date="2023-11" db="EMBL/GenBank/DDBJ databases">
        <title>Halocaridina rubra genome assembly.</title>
        <authorList>
            <person name="Smith C."/>
        </authorList>
    </citation>
    <scope>NUCLEOTIDE SEQUENCE [LARGE SCALE GENOMIC DNA]</scope>
    <source>
        <strain evidence="1">EP-1</strain>
        <tissue evidence="1">Whole</tissue>
    </source>
</reference>
<comment type="caution">
    <text evidence="1">The sequence shown here is derived from an EMBL/GenBank/DDBJ whole genome shotgun (WGS) entry which is preliminary data.</text>
</comment>
<evidence type="ECO:0000313" key="2">
    <source>
        <dbReference type="Proteomes" id="UP001381693"/>
    </source>
</evidence>
<organism evidence="1 2">
    <name type="scientific">Halocaridina rubra</name>
    <name type="common">Hawaiian red shrimp</name>
    <dbReference type="NCBI Taxonomy" id="373956"/>
    <lineage>
        <taxon>Eukaryota</taxon>
        <taxon>Metazoa</taxon>
        <taxon>Ecdysozoa</taxon>
        <taxon>Arthropoda</taxon>
        <taxon>Crustacea</taxon>
        <taxon>Multicrustacea</taxon>
        <taxon>Malacostraca</taxon>
        <taxon>Eumalacostraca</taxon>
        <taxon>Eucarida</taxon>
        <taxon>Decapoda</taxon>
        <taxon>Pleocyemata</taxon>
        <taxon>Caridea</taxon>
        <taxon>Atyoidea</taxon>
        <taxon>Atyidae</taxon>
        <taxon>Halocaridina</taxon>
    </lineage>
</organism>
<gene>
    <name evidence="1" type="ORF">SK128_002519</name>
</gene>
<proteinExistence type="predicted"/>
<keyword evidence="2" id="KW-1185">Reference proteome</keyword>
<protein>
    <submittedName>
        <fullName evidence="1">Uncharacterized protein</fullName>
    </submittedName>
</protein>
<evidence type="ECO:0000313" key="1">
    <source>
        <dbReference type="EMBL" id="KAK7055032.1"/>
    </source>
</evidence>